<feature type="binding site" evidence="6">
    <location>
        <position position="62"/>
    </location>
    <ligand>
        <name>ATP</name>
        <dbReference type="ChEBI" id="CHEBI:30616"/>
    </ligand>
</feature>
<evidence type="ECO:0000259" key="8">
    <source>
        <dbReference type="PROSITE" id="PS50011"/>
    </source>
</evidence>
<evidence type="ECO:0000256" key="2">
    <source>
        <dbReference type="ARBA" id="ARBA00022679"/>
    </source>
</evidence>
<keyword evidence="2" id="KW-0808">Transferase</keyword>
<dbReference type="InterPro" id="IPR011009">
    <property type="entry name" value="Kinase-like_dom_sf"/>
</dbReference>
<dbReference type="InterPro" id="IPR008271">
    <property type="entry name" value="Ser/Thr_kinase_AS"/>
</dbReference>
<keyword evidence="5 6" id="KW-0067">ATP-binding</keyword>
<keyword evidence="1" id="KW-0723">Serine/threonine-protein kinase</keyword>
<reference evidence="9 10" key="1">
    <citation type="submission" date="2024-08" db="EMBL/GenBank/DDBJ databases">
        <authorList>
            <person name="Cucini C."/>
            <person name="Frati F."/>
        </authorList>
    </citation>
    <scope>NUCLEOTIDE SEQUENCE [LARGE SCALE GENOMIC DNA]</scope>
</reference>
<name>A0ABP1QYS7_9HEXA</name>
<proteinExistence type="predicted"/>
<protein>
    <recommendedName>
        <fullName evidence="8">Protein kinase domain-containing protein</fullName>
    </recommendedName>
</protein>
<keyword evidence="4" id="KW-0418">Kinase</keyword>
<dbReference type="Gene3D" id="3.30.200.20">
    <property type="entry name" value="Phosphorylase Kinase, domain 1"/>
    <property type="match status" value="1"/>
</dbReference>
<evidence type="ECO:0000256" key="4">
    <source>
        <dbReference type="ARBA" id="ARBA00022777"/>
    </source>
</evidence>
<evidence type="ECO:0000256" key="3">
    <source>
        <dbReference type="ARBA" id="ARBA00022741"/>
    </source>
</evidence>
<dbReference type="Proteomes" id="UP001642540">
    <property type="component" value="Unassembled WGS sequence"/>
</dbReference>
<dbReference type="CDD" id="cd14103">
    <property type="entry name" value="STKc_MLCK"/>
    <property type="match status" value="1"/>
</dbReference>
<dbReference type="InterPro" id="IPR017441">
    <property type="entry name" value="Protein_kinase_ATP_BS"/>
</dbReference>
<dbReference type="PANTHER" id="PTHR24342">
    <property type="entry name" value="SERINE/THREONINE-PROTEIN KINASE 17"/>
    <property type="match status" value="1"/>
</dbReference>
<sequence>MIIVDETDPVEDCQPSFPYRDVSIRLDNFRTAYDVLDEIGRGKFGLVYRCKDRKSGLMLAAKVVTVNKKDEKRDVRREVDIMRQLRHPRVIQIYDCIDDLIHSEMCLILEMVSGGELFDRVIEDEFILTEKACAVFVRQICEGIEYIHSKNILHLDMKPENVMCTSKTGNRIKIIDFGLARCYDPSKKLQVLFGTPEFVAPEVVNFEDISYATDMWSIGVITYVLLSGLSPFMGDSDVETMANVTIAKYDFDDESFDDISSDAKEFITKLLVKDKRQRMPANECLKHPWLASRSHKQTAKSVVASDNVDHGIECELEFTDTDSGDGKLIDEIDMDKDSDGCRCGSSPEERSSSVYSSPSDISPTPPPSSSSLSPHLTVHHSISEKRPSLDLTKEHLKEFVSRWTDNPYLFDSPRGVITHINCTSSLGDSSSSGSDTVDTSSVSRKNDSNNNSSSTSTTVVSASSHSRSHNQHPSGSHNQGIDISGKMSKSKEKSASSHSLDSTGSSNCSNQDHEMSSKMECGLNIVSQIRRFSQQLHEELELMKKQCGSCNAIRKYSLSDVSVNAQ</sequence>
<dbReference type="PROSITE" id="PS00107">
    <property type="entry name" value="PROTEIN_KINASE_ATP"/>
    <property type="match status" value="1"/>
</dbReference>
<comment type="caution">
    <text evidence="9">The sequence shown here is derived from an EMBL/GenBank/DDBJ whole genome shotgun (WGS) entry which is preliminary data.</text>
</comment>
<feature type="compositionally biased region" description="Basic and acidic residues" evidence="7">
    <location>
        <begin position="325"/>
        <end position="340"/>
    </location>
</feature>
<feature type="compositionally biased region" description="Low complexity" evidence="7">
    <location>
        <begin position="352"/>
        <end position="362"/>
    </location>
</feature>
<organism evidence="9 10">
    <name type="scientific">Orchesella dallaii</name>
    <dbReference type="NCBI Taxonomy" id="48710"/>
    <lineage>
        <taxon>Eukaryota</taxon>
        <taxon>Metazoa</taxon>
        <taxon>Ecdysozoa</taxon>
        <taxon>Arthropoda</taxon>
        <taxon>Hexapoda</taxon>
        <taxon>Collembola</taxon>
        <taxon>Entomobryomorpha</taxon>
        <taxon>Entomobryoidea</taxon>
        <taxon>Orchesellidae</taxon>
        <taxon>Orchesellinae</taxon>
        <taxon>Orchesella</taxon>
    </lineage>
</organism>
<dbReference type="Pfam" id="PF00069">
    <property type="entry name" value="Pkinase"/>
    <property type="match status" value="1"/>
</dbReference>
<evidence type="ECO:0000256" key="7">
    <source>
        <dbReference type="SAM" id="MobiDB-lite"/>
    </source>
</evidence>
<accession>A0ABP1QYS7</accession>
<feature type="compositionally biased region" description="Polar residues" evidence="7">
    <location>
        <begin position="471"/>
        <end position="481"/>
    </location>
</feature>
<keyword evidence="10" id="KW-1185">Reference proteome</keyword>
<dbReference type="PROSITE" id="PS00108">
    <property type="entry name" value="PROTEIN_KINASE_ST"/>
    <property type="match status" value="1"/>
</dbReference>
<dbReference type="PROSITE" id="PS50011">
    <property type="entry name" value="PROTEIN_KINASE_DOM"/>
    <property type="match status" value="1"/>
</dbReference>
<dbReference type="InterPro" id="IPR000719">
    <property type="entry name" value="Prot_kinase_dom"/>
</dbReference>
<evidence type="ECO:0000256" key="1">
    <source>
        <dbReference type="ARBA" id="ARBA00022527"/>
    </source>
</evidence>
<dbReference type="EMBL" id="CAXLJM020000051">
    <property type="protein sequence ID" value="CAL8115292.1"/>
    <property type="molecule type" value="Genomic_DNA"/>
</dbReference>
<evidence type="ECO:0000256" key="5">
    <source>
        <dbReference type="ARBA" id="ARBA00022840"/>
    </source>
</evidence>
<feature type="compositionally biased region" description="Low complexity" evidence="7">
    <location>
        <begin position="424"/>
        <end position="465"/>
    </location>
</feature>
<dbReference type="Gene3D" id="1.10.510.10">
    <property type="entry name" value="Transferase(Phosphotransferase) domain 1"/>
    <property type="match status" value="1"/>
</dbReference>
<dbReference type="SMART" id="SM00220">
    <property type="entry name" value="S_TKc"/>
    <property type="match status" value="1"/>
</dbReference>
<keyword evidence="3 6" id="KW-0547">Nucleotide-binding</keyword>
<dbReference type="SUPFAM" id="SSF56112">
    <property type="entry name" value="Protein kinase-like (PK-like)"/>
    <property type="match status" value="1"/>
</dbReference>
<feature type="domain" description="Protein kinase" evidence="8">
    <location>
        <begin position="33"/>
        <end position="290"/>
    </location>
</feature>
<evidence type="ECO:0000313" key="9">
    <source>
        <dbReference type="EMBL" id="CAL8115292.1"/>
    </source>
</evidence>
<evidence type="ECO:0000256" key="6">
    <source>
        <dbReference type="PROSITE-ProRule" id="PRU10141"/>
    </source>
</evidence>
<gene>
    <name evidence="9" type="ORF">ODALV1_LOCUS16788</name>
</gene>
<feature type="region of interest" description="Disordered" evidence="7">
    <location>
        <begin position="325"/>
        <end position="385"/>
    </location>
</feature>
<dbReference type="PANTHER" id="PTHR24342:SF20">
    <property type="entry name" value="MYOSIN LIGHT CHAIN KINASE, SMOOTH MUSCLE"/>
    <property type="match status" value="1"/>
</dbReference>
<evidence type="ECO:0000313" key="10">
    <source>
        <dbReference type="Proteomes" id="UP001642540"/>
    </source>
</evidence>
<feature type="region of interest" description="Disordered" evidence="7">
    <location>
        <begin position="424"/>
        <end position="515"/>
    </location>
</feature>